<dbReference type="PANTHER" id="PTHR48051">
    <property type="match status" value="1"/>
</dbReference>
<evidence type="ECO:0000256" key="3">
    <source>
        <dbReference type="SAM" id="MobiDB-lite"/>
    </source>
</evidence>
<sequence>MQGREFVIISPASLKPVSVTRQRATRDPAAASLSWQPRSMSRDFLTIDTIFEEGTAQVITYDLLNMADELSLPRLIRDNTNSTSTFTKTNLSRKRVRDTPPDSSDPPIFSSDDDPSVEKYSQKRTRRKQKFRGPWFDQQLASDSAFEDEPLDRKVPIRNKRTLNKKVDSGVFMGSDGTDMEDLVTDNGKKTWSIPAPSPLKSRIVVDTPRDIHAQRRIEKCLEDGEEYVDLSRMGLDHLENSTIRPLGTFVKTARGYAVEPHLRIILSANELVKLPAELFNLNRLSTLSLRGNNLEEIPPSIGNLKRLEDLNIAQNNLGYLPFEILDLLIGGLNSIPIDSDTQPLSESGRTGRLYDFQLHPNPFYLPMARPESTANGAPYFEIDLQRQSPLLSPTYPTAEDTISLPLNRDTPGHIFHQWHQGTLPRPSTPISGGEKCSLSYQCRTEVRFLDAFGQLVKGPMFPSDPRWNGNDVGRQIQLPIASLGDIPQPPAVQSRVQSLVEKAVQACIRHPELTRLESHMEYIPPRIPSVLRRAENVHHSGPTLCTICGTSFVIPRTEWIEWWEIEKVSRRDRMNTASANGPTPRRVVNERDMVEKLVPLMRKGCSWSCLPPVFLHGSNQPSDAGADDAKTEMNIDTNV</sequence>
<feature type="compositionally biased region" description="Low complexity" evidence="3">
    <location>
        <begin position="101"/>
        <end position="110"/>
    </location>
</feature>
<proteinExistence type="predicted"/>
<dbReference type="Gene3D" id="3.80.10.10">
    <property type="entry name" value="Ribonuclease Inhibitor"/>
    <property type="match status" value="1"/>
</dbReference>
<dbReference type="InterPro" id="IPR032675">
    <property type="entry name" value="LRR_dom_sf"/>
</dbReference>
<name>A0A4Z1GTI4_9HELO</name>
<dbReference type="InterPro" id="IPR001611">
    <property type="entry name" value="Leu-rich_rpt"/>
</dbReference>
<dbReference type="GO" id="GO:0005737">
    <property type="term" value="C:cytoplasm"/>
    <property type="evidence" value="ECO:0007669"/>
    <property type="project" value="TreeGrafter"/>
</dbReference>
<keyword evidence="1" id="KW-0433">Leucine-rich repeat</keyword>
<dbReference type="Proteomes" id="UP000297814">
    <property type="component" value="Unassembled WGS sequence"/>
</dbReference>
<accession>A0A4Z1GTI4</accession>
<reference evidence="4 5" key="1">
    <citation type="submission" date="2017-12" db="EMBL/GenBank/DDBJ databases">
        <title>Comparative genomics of Botrytis spp.</title>
        <authorList>
            <person name="Valero-Jimenez C.A."/>
            <person name="Tapia P."/>
            <person name="Veloso J."/>
            <person name="Silva-Moreno E."/>
            <person name="Staats M."/>
            <person name="Valdes J.H."/>
            <person name="Van Kan J.A.L."/>
        </authorList>
    </citation>
    <scope>NUCLEOTIDE SEQUENCE [LARGE SCALE GENOMIC DNA]</scope>
    <source>
        <strain evidence="4 5">Bh0001</strain>
    </source>
</reference>
<feature type="compositionally biased region" description="Basic residues" evidence="3">
    <location>
        <begin position="122"/>
        <end position="131"/>
    </location>
</feature>
<gene>
    <name evidence="4" type="ORF">BHYA_0112g00020</name>
</gene>
<feature type="compositionally biased region" description="Low complexity" evidence="3">
    <location>
        <begin position="79"/>
        <end position="90"/>
    </location>
</feature>
<dbReference type="SUPFAM" id="SSF52058">
    <property type="entry name" value="L domain-like"/>
    <property type="match status" value="1"/>
</dbReference>
<evidence type="ECO:0000256" key="1">
    <source>
        <dbReference type="ARBA" id="ARBA00022614"/>
    </source>
</evidence>
<dbReference type="AlphaFoldDB" id="A0A4Z1GTI4"/>
<keyword evidence="5" id="KW-1185">Reference proteome</keyword>
<feature type="region of interest" description="Disordered" evidence="3">
    <location>
        <begin position="79"/>
        <end position="134"/>
    </location>
</feature>
<dbReference type="InterPro" id="IPR050216">
    <property type="entry name" value="LRR_domain-containing"/>
</dbReference>
<organism evidence="4 5">
    <name type="scientific">Botrytis hyacinthi</name>
    <dbReference type="NCBI Taxonomy" id="278943"/>
    <lineage>
        <taxon>Eukaryota</taxon>
        <taxon>Fungi</taxon>
        <taxon>Dikarya</taxon>
        <taxon>Ascomycota</taxon>
        <taxon>Pezizomycotina</taxon>
        <taxon>Leotiomycetes</taxon>
        <taxon>Helotiales</taxon>
        <taxon>Sclerotiniaceae</taxon>
        <taxon>Botrytis</taxon>
    </lineage>
</organism>
<evidence type="ECO:0000313" key="4">
    <source>
        <dbReference type="EMBL" id="TGO36863.1"/>
    </source>
</evidence>
<protein>
    <submittedName>
        <fullName evidence="4">Uncharacterized protein</fullName>
    </submittedName>
</protein>
<dbReference type="EMBL" id="PQXK01000112">
    <property type="protein sequence ID" value="TGO36863.1"/>
    <property type="molecule type" value="Genomic_DNA"/>
</dbReference>
<feature type="region of interest" description="Disordered" evidence="3">
    <location>
        <begin position="621"/>
        <end position="640"/>
    </location>
</feature>
<dbReference type="PANTHER" id="PTHR48051:SF1">
    <property type="entry name" value="RAS SUPPRESSOR PROTEIN 1"/>
    <property type="match status" value="1"/>
</dbReference>
<comment type="caution">
    <text evidence="4">The sequence shown here is derived from an EMBL/GenBank/DDBJ whole genome shotgun (WGS) entry which is preliminary data.</text>
</comment>
<dbReference type="PROSITE" id="PS51450">
    <property type="entry name" value="LRR"/>
    <property type="match status" value="1"/>
</dbReference>
<evidence type="ECO:0000313" key="5">
    <source>
        <dbReference type="Proteomes" id="UP000297814"/>
    </source>
</evidence>
<keyword evidence="2" id="KW-0677">Repeat</keyword>
<evidence type="ECO:0000256" key="2">
    <source>
        <dbReference type="ARBA" id="ARBA00022737"/>
    </source>
</evidence>